<dbReference type="NCBIfam" id="TIGR01352">
    <property type="entry name" value="tonB_Cterm"/>
    <property type="match status" value="1"/>
</dbReference>
<evidence type="ECO:0000256" key="5">
    <source>
        <dbReference type="SAM" id="SignalP"/>
    </source>
</evidence>
<reference evidence="7 8" key="1">
    <citation type="submission" date="2023-07" db="EMBL/GenBank/DDBJ databases">
        <title>Sorghum-associated microbial communities from plants grown in Nebraska, USA.</title>
        <authorList>
            <person name="Schachtman D."/>
        </authorList>
    </citation>
    <scope>NUCLEOTIDE SEQUENCE [LARGE SCALE GENOMIC DNA]</scope>
    <source>
        <strain evidence="7 8">BE313</strain>
    </source>
</reference>
<keyword evidence="5" id="KW-0732">Signal</keyword>
<evidence type="ECO:0000256" key="1">
    <source>
        <dbReference type="ARBA" id="ARBA00004167"/>
    </source>
</evidence>
<evidence type="ECO:0000256" key="4">
    <source>
        <dbReference type="ARBA" id="ARBA00023136"/>
    </source>
</evidence>
<keyword evidence="8" id="KW-1185">Reference proteome</keyword>
<dbReference type="InterPro" id="IPR037682">
    <property type="entry name" value="TonB_C"/>
</dbReference>
<keyword evidence="4" id="KW-0472">Membrane</keyword>
<feature type="signal peptide" evidence="5">
    <location>
        <begin position="1"/>
        <end position="23"/>
    </location>
</feature>
<organism evidence="7 8">
    <name type="scientific">Rhodoferax ferrireducens</name>
    <dbReference type="NCBI Taxonomy" id="192843"/>
    <lineage>
        <taxon>Bacteria</taxon>
        <taxon>Pseudomonadati</taxon>
        <taxon>Pseudomonadota</taxon>
        <taxon>Betaproteobacteria</taxon>
        <taxon>Burkholderiales</taxon>
        <taxon>Comamonadaceae</taxon>
        <taxon>Rhodoferax</taxon>
    </lineage>
</organism>
<dbReference type="PROSITE" id="PS51257">
    <property type="entry name" value="PROKAR_LIPOPROTEIN"/>
    <property type="match status" value="1"/>
</dbReference>
<sequence length="132" mass="14519">MQHRFRHVLLVATLAVLAGCASAPPEAPWPDQQIDIAQMRTSSPWRVKVPTPAPDLVRDRSRTSTVIVEILVDADGKVLRKRIAKSSLNPVLDEACLLAVNDMEFAPYRGVGGAEAVTVVAPMTFPFYDRPR</sequence>
<evidence type="ECO:0000259" key="6">
    <source>
        <dbReference type="PROSITE" id="PS52015"/>
    </source>
</evidence>
<proteinExistence type="predicted"/>
<feature type="chain" id="PRO_5047258233" evidence="5">
    <location>
        <begin position="24"/>
        <end position="132"/>
    </location>
</feature>
<dbReference type="SUPFAM" id="SSF74653">
    <property type="entry name" value="TolA/TonB C-terminal domain"/>
    <property type="match status" value="1"/>
</dbReference>
<dbReference type="Pfam" id="PF03544">
    <property type="entry name" value="TonB_C"/>
    <property type="match status" value="1"/>
</dbReference>
<keyword evidence="2" id="KW-0812">Transmembrane</keyword>
<evidence type="ECO:0000313" key="8">
    <source>
        <dbReference type="Proteomes" id="UP001180487"/>
    </source>
</evidence>
<dbReference type="Gene3D" id="3.30.1150.10">
    <property type="match status" value="1"/>
</dbReference>
<gene>
    <name evidence="7" type="ORF">J2X19_004628</name>
</gene>
<name>A0ABU2CF02_9BURK</name>
<evidence type="ECO:0000313" key="7">
    <source>
        <dbReference type="EMBL" id="MDR7379932.1"/>
    </source>
</evidence>
<evidence type="ECO:0000256" key="2">
    <source>
        <dbReference type="ARBA" id="ARBA00022692"/>
    </source>
</evidence>
<comment type="caution">
    <text evidence="7">The sequence shown here is derived from an EMBL/GenBank/DDBJ whole genome shotgun (WGS) entry which is preliminary data.</text>
</comment>
<dbReference type="Proteomes" id="UP001180487">
    <property type="component" value="Unassembled WGS sequence"/>
</dbReference>
<dbReference type="EMBL" id="JAVDXT010000005">
    <property type="protein sequence ID" value="MDR7379932.1"/>
    <property type="molecule type" value="Genomic_DNA"/>
</dbReference>
<protein>
    <submittedName>
        <fullName evidence="7">TonB family protein</fullName>
    </submittedName>
</protein>
<dbReference type="RefSeq" id="WP_116606589.1">
    <property type="nucleotide sequence ID" value="NZ_JAVDXT010000005.1"/>
</dbReference>
<dbReference type="PROSITE" id="PS52015">
    <property type="entry name" value="TONB_CTD"/>
    <property type="match status" value="1"/>
</dbReference>
<dbReference type="InterPro" id="IPR006260">
    <property type="entry name" value="TonB/TolA_C"/>
</dbReference>
<comment type="subcellular location">
    <subcellularLocation>
        <location evidence="1">Membrane</location>
        <topology evidence="1">Single-pass membrane protein</topology>
    </subcellularLocation>
</comment>
<keyword evidence="3" id="KW-1133">Transmembrane helix</keyword>
<feature type="domain" description="TonB C-terminal" evidence="6">
    <location>
        <begin position="38"/>
        <end position="132"/>
    </location>
</feature>
<evidence type="ECO:0000256" key="3">
    <source>
        <dbReference type="ARBA" id="ARBA00022989"/>
    </source>
</evidence>
<accession>A0ABU2CF02</accession>